<dbReference type="SUPFAM" id="SSF51126">
    <property type="entry name" value="Pectin lyase-like"/>
    <property type="match status" value="1"/>
</dbReference>
<dbReference type="SMART" id="SM00710">
    <property type="entry name" value="PbH1"/>
    <property type="match status" value="6"/>
</dbReference>
<comment type="caution">
    <text evidence="7">The sequence shown here is derived from an EMBL/GenBank/DDBJ whole genome shotgun (WGS) entry which is preliminary data.</text>
</comment>
<feature type="chain" id="PRO_5046704071" evidence="4">
    <location>
        <begin position="31"/>
        <end position="772"/>
    </location>
</feature>
<dbReference type="EMBL" id="JAPTMY010000013">
    <property type="protein sequence ID" value="MCZ0857841.1"/>
    <property type="molecule type" value="Genomic_DNA"/>
</dbReference>
<feature type="region of interest" description="Disordered" evidence="2">
    <location>
        <begin position="661"/>
        <end position="711"/>
    </location>
</feature>
<gene>
    <name evidence="7" type="ORF">OHJ16_07260</name>
</gene>
<name>A0ABT4I7X9_9ACTO</name>
<proteinExistence type="predicted"/>
<evidence type="ECO:0000256" key="3">
    <source>
        <dbReference type="SAM" id="Phobius"/>
    </source>
</evidence>
<dbReference type="InterPro" id="IPR051550">
    <property type="entry name" value="SCF-Subunits/Alg-Epimerases"/>
</dbReference>
<evidence type="ECO:0000256" key="2">
    <source>
        <dbReference type="SAM" id="MobiDB-lite"/>
    </source>
</evidence>
<evidence type="ECO:0000259" key="6">
    <source>
        <dbReference type="Pfam" id="PF13229"/>
    </source>
</evidence>
<feature type="domain" description="DUF1565" evidence="5">
    <location>
        <begin position="47"/>
        <end position="80"/>
    </location>
</feature>
<protein>
    <submittedName>
        <fullName evidence="7">Right-handed parallel beta-helix repeat-containing protein</fullName>
    </submittedName>
</protein>
<dbReference type="PANTHER" id="PTHR22990">
    <property type="entry name" value="F-BOX ONLY PROTEIN"/>
    <property type="match status" value="1"/>
</dbReference>
<feature type="domain" description="Right handed beta helix" evidence="6">
    <location>
        <begin position="259"/>
        <end position="348"/>
    </location>
</feature>
<evidence type="ECO:0000256" key="4">
    <source>
        <dbReference type="SAM" id="SignalP"/>
    </source>
</evidence>
<feature type="compositionally biased region" description="Low complexity" evidence="2">
    <location>
        <begin position="619"/>
        <end position="630"/>
    </location>
</feature>
<dbReference type="InterPro" id="IPR006626">
    <property type="entry name" value="PbH1"/>
</dbReference>
<dbReference type="InterPro" id="IPR039448">
    <property type="entry name" value="Beta_helix"/>
</dbReference>
<accession>A0ABT4I7X9</accession>
<evidence type="ECO:0000313" key="7">
    <source>
        <dbReference type="EMBL" id="MCZ0857841.1"/>
    </source>
</evidence>
<dbReference type="PANTHER" id="PTHR22990:SF15">
    <property type="entry name" value="F-BOX ONLY PROTEIN 10"/>
    <property type="match status" value="1"/>
</dbReference>
<feature type="transmembrane region" description="Helical" evidence="3">
    <location>
        <begin position="745"/>
        <end position="767"/>
    </location>
</feature>
<evidence type="ECO:0000259" key="5">
    <source>
        <dbReference type="Pfam" id="PF07602"/>
    </source>
</evidence>
<evidence type="ECO:0000313" key="8">
    <source>
        <dbReference type="Proteomes" id="UP001072034"/>
    </source>
</evidence>
<dbReference type="InterPro" id="IPR012334">
    <property type="entry name" value="Pectin_lyas_fold"/>
</dbReference>
<dbReference type="Pfam" id="PF13229">
    <property type="entry name" value="Beta_helix"/>
    <property type="match status" value="1"/>
</dbReference>
<keyword evidence="8" id="KW-1185">Reference proteome</keyword>
<evidence type="ECO:0000256" key="1">
    <source>
        <dbReference type="ARBA" id="ARBA00022737"/>
    </source>
</evidence>
<feature type="signal peptide" evidence="4">
    <location>
        <begin position="1"/>
        <end position="30"/>
    </location>
</feature>
<sequence length="772" mass="78866">MRRSAATIIAVLALIMLPLTLPLTASSAAAAPAAGVVHVSASAGQGGDGSADKPYTTITEAIAAAPSGATIEVGDGTYREGEISVDKSLTIRAAEGAAPVLSGAEVPTSWSASGSTWSTAADMVRFCTVCTTNADPSAEGMAAHPEQVFVDGKPLTQVATRGEVTESTFYVQDDDPITAKNPSNSRAGYNTKPHRGTSYVIGVDPNQHTVEVAQHSRALTLSADNITLSGLTVEKYSPVQEWDYMDPEIGTSTGGVMVFASGTGLTITGSAFRYSGGGTALGVANAQNATVTSNSITDNAGVGMGVNRSSNVTIENNLWSGNNSAGFITTACGGYCTIADTKVTHSEKVRYAYNTVDYSQSGTDHSELSSWETNRQSGVWFDEGVLDSSVLASYFVNVPTGVSVEVSKGNTVASNLIEGAGIGIQVAGSESTKVWNNTVTHALTSVSVYEDERSDGCNARGSDGTCTSNESWSKEHGLTWDATDTSIYNNILSSEQMVPANADTWRYSAMVQVTGAKDADGSSALYANDMVSGIDYNVYYRQPTSQPSTTVLWQYGEDRGSQAVNAASLSDFSSSPNVTTAGKEANGLDLQGGRDANPVLVSESADPTAWKTSDLHAKPGGPAAGTGTPLPQDIADALGVSAGGAVDRGALVNAAWQGGAQTPKAPAAAPAAEQTASPSAQPQGEGGEDAAAQTQAAQAAADDPTTPGVLAASGAEGVGVAAPGGQIDAVDHPATGAQSTTLQKFVGRTIAGLGATATVLGAVLYLFRARLF</sequence>
<dbReference type="InterPro" id="IPR011459">
    <property type="entry name" value="DUF1565"/>
</dbReference>
<organism evidence="7 8">
    <name type="scientific">Actinomyces israelii</name>
    <dbReference type="NCBI Taxonomy" id="1659"/>
    <lineage>
        <taxon>Bacteria</taxon>
        <taxon>Bacillati</taxon>
        <taxon>Actinomycetota</taxon>
        <taxon>Actinomycetes</taxon>
        <taxon>Actinomycetales</taxon>
        <taxon>Actinomycetaceae</taxon>
        <taxon>Actinomyces</taxon>
    </lineage>
</organism>
<dbReference type="InterPro" id="IPR011050">
    <property type="entry name" value="Pectin_lyase_fold/virulence"/>
</dbReference>
<keyword evidence="3" id="KW-0472">Membrane</keyword>
<dbReference type="Proteomes" id="UP001072034">
    <property type="component" value="Unassembled WGS sequence"/>
</dbReference>
<dbReference type="Gene3D" id="2.160.20.10">
    <property type="entry name" value="Single-stranded right-handed beta-helix, Pectin lyase-like"/>
    <property type="match status" value="2"/>
</dbReference>
<dbReference type="Pfam" id="PF07602">
    <property type="entry name" value="DUF1565"/>
    <property type="match status" value="1"/>
</dbReference>
<feature type="region of interest" description="Disordered" evidence="2">
    <location>
        <begin position="572"/>
        <end position="630"/>
    </location>
</feature>
<dbReference type="RefSeq" id="WP_268917355.1">
    <property type="nucleotide sequence ID" value="NZ_JAPTMY010000013.1"/>
</dbReference>
<keyword evidence="4" id="KW-0732">Signal</keyword>
<keyword evidence="3" id="KW-0812">Transmembrane</keyword>
<keyword evidence="1" id="KW-0677">Repeat</keyword>
<keyword evidence="3" id="KW-1133">Transmembrane helix</keyword>
<reference evidence="7" key="1">
    <citation type="submission" date="2022-10" db="EMBL/GenBank/DDBJ databases">
        <title>Genome sequence of Actinomyces israelii ATCC 10048.</title>
        <authorList>
            <person name="Watt R.M."/>
            <person name="Tong W.M."/>
        </authorList>
    </citation>
    <scope>NUCLEOTIDE SEQUENCE</scope>
    <source>
        <strain evidence="7">ATCC 10048</strain>
    </source>
</reference>